<evidence type="ECO:0000256" key="4">
    <source>
        <dbReference type="ARBA" id="ARBA00022741"/>
    </source>
</evidence>
<dbReference type="Gene3D" id="3.30.930.10">
    <property type="entry name" value="Bira Bifunctional Protein, Domain 2"/>
    <property type="match status" value="1"/>
</dbReference>
<feature type="binding site" evidence="7">
    <location>
        <position position="119"/>
    </location>
    <ligand>
        <name>L-histidine</name>
        <dbReference type="ChEBI" id="CHEBI:57595"/>
    </ligand>
</feature>
<dbReference type="PIRSF" id="PIRSF001549">
    <property type="entry name" value="His-tRNA_synth"/>
    <property type="match status" value="1"/>
</dbReference>
<dbReference type="InterPro" id="IPR004517">
    <property type="entry name" value="HisZ"/>
</dbReference>
<comment type="caution">
    <text evidence="9">The sequence shown here is derived from an EMBL/GenBank/DDBJ whole genome shotgun (WGS) entry which is preliminary data.</text>
</comment>
<dbReference type="PANTHER" id="PTHR43707">
    <property type="entry name" value="HISTIDYL-TRNA SYNTHETASE"/>
    <property type="match status" value="1"/>
</dbReference>
<evidence type="ECO:0000256" key="2">
    <source>
        <dbReference type="ARBA" id="ARBA00008226"/>
    </source>
</evidence>
<dbReference type="PROSITE" id="PS50862">
    <property type="entry name" value="AA_TRNA_LIGASE_II"/>
    <property type="match status" value="1"/>
</dbReference>
<feature type="binding site" evidence="7">
    <location>
        <position position="281"/>
    </location>
    <ligand>
        <name>L-histidine</name>
        <dbReference type="ChEBI" id="CHEBI:57595"/>
    </ligand>
</feature>
<proteinExistence type="inferred from homology"/>
<dbReference type="EMBL" id="QMRA01000072">
    <property type="protein sequence ID" value="RLE53309.1"/>
    <property type="molecule type" value="Genomic_DNA"/>
</dbReference>
<keyword evidence="4 6" id="KW-0547">Nucleotide-binding</keyword>
<dbReference type="PANTHER" id="PTHR43707:SF1">
    <property type="entry name" value="HISTIDINE--TRNA LIGASE, MITOCHONDRIAL-RELATED"/>
    <property type="match status" value="1"/>
</dbReference>
<dbReference type="InterPro" id="IPR004154">
    <property type="entry name" value="Anticodon-bd"/>
</dbReference>
<dbReference type="AlphaFoldDB" id="A0A497F1W8"/>
<dbReference type="SUPFAM" id="SSF55681">
    <property type="entry name" value="Class II aaRS and biotin synthetases"/>
    <property type="match status" value="1"/>
</dbReference>
<gene>
    <name evidence="6" type="primary">hisS</name>
    <name evidence="9" type="ORF">DRJ26_03495</name>
</gene>
<dbReference type="InterPro" id="IPR004516">
    <property type="entry name" value="HisRS/HisZ"/>
</dbReference>
<evidence type="ECO:0000313" key="9">
    <source>
        <dbReference type="EMBL" id="RLE53309.1"/>
    </source>
</evidence>
<dbReference type="InterPro" id="IPR041715">
    <property type="entry name" value="HisRS-like_core"/>
</dbReference>
<dbReference type="HAMAP" id="MF_00127">
    <property type="entry name" value="His_tRNA_synth"/>
    <property type="match status" value="1"/>
</dbReference>
<feature type="domain" description="Aminoacyl-transfer RNA synthetases class-II family profile" evidence="8">
    <location>
        <begin position="34"/>
        <end position="336"/>
    </location>
</feature>
<evidence type="ECO:0000256" key="5">
    <source>
        <dbReference type="ARBA" id="ARBA00047639"/>
    </source>
</evidence>
<comment type="subcellular location">
    <subcellularLocation>
        <location evidence="1 6">Cytoplasm</location>
    </subcellularLocation>
</comment>
<dbReference type="GO" id="GO:0006427">
    <property type="term" value="P:histidyl-tRNA aminoacylation"/>
    <property type="evidence" value="ECO:0007669"/>
    <property type="project" value="UniProtKB-UniRule"/>
</dbReference>
<evidence type="ECO:0000256" key="7">
    <source>
        <dbReference type="PIRSR" id="PIRSR001549-1"/>
    </source>
</evidence>
<feature type="binding site" evidence="7">
    <location>
        <position position="133"/>
    </location>
    <ligand>
        <name>L-histidine</name>
        <dbReference type="ChEBI" id="CHEBI:57595"/>
    </ligand>
</feature>
<keyword evidence="6" id="KW-0030">Aminoacyl-tRNA synthetase</keyword>
<keyword evidence="6" id="KW-0648">Protein biosynthesis</keyword>
<dbReference type="Proteomes" id="UP000269499">
    <property type="component" value="Unassembled WGS sequence"/>
</dbReference>
<dbReference type="GO" id="GO:0005524">
    <property type="term" value="F:ATP binding"/>
    <property type="evidence" value="ECO:0007669"/>
    <property type="project" value="UniProtKB-UniRule"/>
</dbReference>
<dbReference type="Pfam" id="PF13393">
    <property type="entry name" value="tRNA-synt_His"/>
    <property type="match status" value="1"/>
</dbReference>
<sequence length="441" mass="49956">MNNCGEGWRLGRKFRRLRGLRDYLPEDVDKLNYVKSVVRQLFFLYGYMEVMTPTLESFDLLAAKSGEEIRQRMYVFTDLGGRKVALRPEMTAPIARFYINNMLGRPKPVRLGYIANCFRYDEPQYGRYREFWQGGFELIGSKAPEADAEILEIADALMRRLGFKNHYLKLGHVGVMRAFLGAEGVDELSQNKVFGLMDKGRVEDALHALENLNVSSRCLEVAEALFSLKGFDVIRLIGEAEKLLVDYDAAKVELENLRQVVECCEACGLKGRLFMDFSFARGLEYYTGIIFEVFVPGIRIALGGGGRYDKLIELFGGEPTPAVGYAPGLDRIVLAMEELKIPFKERRVVRVYVVSASEELRLRCLEIAHKLREQGIAAELEVLRRSLRKALSYANSKGFSHAIIVGAEEASRGKIVLKDLNAKVQYEVTLEEAINMLKEKS</sequence>
<keyword evidence="6 9" id="KW-0436">Ligase</keyword>
<evidence type="ECO:0000313" key="10">
    <source>
        <dbReference type="Proteomes" id="UP000269499"/>
    </source>
</evidence>
<dbReference type="GO" id="GO:0005737">
    <property type="term" value="C:cytoplasm"/>
    <property type="evidence" value="ECO:0007669"/>
    <property type="project" value="UniProtKB-SubCell"/>
</dbReference>
<protein>
    <recommendedName>
        <fullName evidence="6">Histidine--tRNA ligase</fullName>
        <ecNumber evidence="6">6.1.1.21</ecNumber>
    </recommendedName>
    <alternativeName>
        <fullName evidence="6">Histidyl-tRNA synthetase</fullName>
        <shortName evidence="6">HisRS</shortName>
    </alternativeName>
</protein>
<accession>A0A497F1W8</accession>
<feature type="binding site" evidence="7">
    <location>
        <begin position="89"/>
        <end position="91"/>
    </location>
    <ligand>
        <name>L-histidine</name>
        <dbReference type="ChEBI" id="CHEBI:57595"/>
    </ligand>
</feature>
<dbReference type="EC" id="6.1.1.21" evidence="6"/>
<evidence type="ECO:0000259" key="8">
    <source>
        <dbReference type="PROSITE" id="PS50862"/>
    </source>
</evidence>
<feature type="binding site" evidence="7">
    <location>
        <begin position="285"/>
        <end position="286"/>
    </location>
    <ligand>
        <name>L-histidine</name>
        <dbReference type="ChEBI" id="CHEBI:57595"/>
    </ligand>
</feature>
<keyword evidence="6" id="KW-0067">ATP-binding</keyword>
<dbReference type="GO" id="GO:0004821">
    <property type="term" value="F:histidine-tRNA ligase activity"/>
    <property type="evidence" value="ECO:0007669"/>
    <property type="project" value="UniProtKB-UniRule"/>
</dbReference>
<dbReference type="InterPro" id="IPR015807">
    <property type="entry name" value="His-tRNA-ligase"/>
</dbReference>
<dbReference type="InterPro" id="IPR045864">
    <property type="entry name" value="aa-tRNA-synth_II/BPL/LPL"/>
</dbReference>
<keyword evidence="3 6" id="KW-0963">Cytoplasm</keyword>
<name>A0A497F1W8_9CREN</name>
<dbReference type="SUPFAM" id="SSF52954">
    <property type="entry name" value="Class II aaRS ABD-related"/>
    <property type="match status" value="1"/>
</dbReference>
<dbReference type="InterPro" id="IPR006195">
    <property type="entry name" value="aa-tRNA-synth_II"/>
</dbReference>
<dbReference type="Gene3D" id="3.40.50.800">
    <property type="entry name" value="Anticodon-binding domain"/>
    <property type="match status" value="1"/>
</dbReference>
<dbReference type="CDD" id="cd00773">
    <property type="entry name" value="HisRS-like_core"/>
    <property type="match status" value="1"/>
</dbReference>
<evidence type="ECO:0000256" key="6">
    <source>
        <dbReference type="HAMAP-Rule" id="MF_00127"/>
    </source>
</evidence>
<evidence type="ECO:0000256" key="1">
    <source>
        <dbReference type="ARBA" id="ARBA00004496"/>
    </source>
</evidence>
<dbReference type="NCBIfam" id="TIGR00442">
    <property type="entry name" value="hisS"/>
    <property type="match status" value="1"/>
</dbReference>
<evidence type="ECO:0000256" key="3">
    <source>
        <dbReference type="ARBA" id="ARBA00022490"/>
    </source>
</evidence>
<dbReference type="InterPro" id="IPR036621">
    <property type="entry name" value="Anticodon-bd_dom_sf"/>
</dbReference>
<dbReference type="GO" id="GO:0000105">
    <property type="term" value="P:L-histidine biosynthetic process"/>
    <property type="evidence" value="ECO:0007669"/>
    <property type="project" value="InterPro"/>
</dbReference>
<comment type="similarity">
    <text evidence="2 6">Belongs to the class-II aminoacyl-tRNA synthetase family.</text>
</comment>
<feature type="binding site" evidence="7">
    <location>
        <position position="137"/>
    </location>
    <ligand>
        <name>L-histidine</name>
        <dbReference type="ChEBI" id="CHEBI:57595"/>
    </ligand>
</feature>
<dbReference type="Pfam" id="PF03129">
    <property type="entry name" value="HGTP_anticodon"/>
    <property type="match status" value="1"/>
</dbReference>
<comment type="catalytic activity">
    <reaction evidence="5 6">
        <text>tRNA(His) + L-histidine + ATP = L-histidyl-tRNA(His) + AMP + diphosphate + H(+)</text>
        <dbReference type="Rhea" id="RHEA:17313"/>
        <dbReference type="Rhea" id="RHEA-COMP:9665"/>
        <dbReference type="Rhea" id="RHEA-COMP:9689"/>
        <dbReference type="ChEBI" id="CHEBI:15378"/>
        <dbReference type="ChEBI" id="CHEBI:30616"/>
        <dbReference type="ChEBI" id="CHEBI:33019"/>
        <dbReference type="ChEBI" id="CHEBI:57595"/>
        <dbReference type="ChEBI" id="CHEBI:78442"/>
        <dbReference type="ChEBI" id="CHEBI:78527"/>
        <dbReference type="ChEBI" id="CHEBI:456215"/>
        <dbReference type="EC" id="6.1.1.21"/>
    </reaction>
</comment>
<dbReference type="HAMAP" id="MF_00125">
    <property type="entry name" value="HisZ"/>
    <property type="match status" value="1"/>
</dbReference>
<organism evidence="9 10">
    <name type="scientific">Thermoproteota archaeon</name>
    <dbReference type="NCBI Taxonomy" id="2056631"/>
    <lineage>
        <taxon>Archaea</taxon>
        <taxon>Thermoproteota</taxon>
    </lineage>
</organism>
<reference evidence="9 10" key="1">
    <citation type="submission" date="2018-06" db="EMBL/GenBank/DDBJ databases">
        <title>Extensive metabolic versatility and redundancy in microbially diverse, dynamic hydrothermal sediments.</title>
        <authorList>
            <person name="Dombrowski N."/>
            <person name="Teske A."/>
            <person name="Baker B.J."/>
        </authorList>
    </citation>
    <scope>NUCLEOTIDE SEQUENCE [LARGE SCALE GENOMIC DNA]</scope>
    <source>
        <strain evidence="9">B20_G2</strain>
    </source>
</reference>